<protein>
    <submittedName>
        <fullName evidence="1">Uncharacterized protein</fullName>
    </submittedName>
</protein>
<sequence length="120" mass="13415">HIILSATLISIRRYILTHYSSRYYICDMHFALHGGGISNKISSSTSTKIAIGVVDGQLLLQIKHLFKLGVLSDNEFEITLKQGLQKLHRKGLHNKYAGYETFAFSSHSKIAGIKIKVNLS</sequence>
<gene>
    <name evidence="1" type="ORF">TR149292</name>
</gene>
<reference evidence="1" key="1">
    <citation type="submission" date="2016-01" db="EMBL/GenBank/DDBJ databases">
        <title>Reference transcriptome for the parasite Schistocephalus solidus: insights into the molecular evolution of parasitism.</title>
        <authorList>
            <person name="Hebert F.O."/>
            <person name="Grambauer S."/>
            <person name="Barber I."/>
            <person name="Landry C.R."/>
            <person name="Aubin-Horth N."/>
        </authorList>
    </citation>
    <scope>NUCLEOTIDE SEQUENCE</scope>
</reference>
<evidence type="ECO:0000313" key="1">
    <source>
        <dbReference type="EMBL" id="JAP42075.1"/>
    </source>
</evidence>
<dbReference type="AlphaFoldDB" id="A0A0X3NQZ9"/>
<name>A0A0X3NQZ9_SCHSO</name>
<dbReference type="EMBL" id="GEEE01008338">
    <property type="protein sequence ID" value="JAP54887.1"/>
    <property type="molecule type" value="Transcribed_RNA"/>
</dbReference>
<proteinExistence type="predicted"/>
<dbReference type="EMBL" id="GEEE01021150">
    <property type="protein sequence ID" value="JAP42075.1"/>
    <property type="molecule type" value="Transcribed_RNA"/>
</dbReference>
<feature type="non-terminal residue" evidence="1">
    <location>
        <position position="1"/>
    </location>
</feature>
<accession>A0A0X3NQZ9</accession>
<organism evidence="1">
    <name type="scientific">Schistocephalus solidus</name>
    <name type="common">Tapeworm</name>
    <dbReference type="NCBI Taxonomy" id="70667"/>
    <lineage>
        <taxon>Eukaryota</taxon>
        <taxon>Metazoa</taxon>
        <taxon>Spiralia</taxon>
        <taxon>Lophotrochozoa</taxon>
        <taxon>Platyhelminthes</taxon>
        <taxon>Cestoda</taxon>
        <taxon>Eucestoda</taxon>
        <taxon>Diphyllobothriidea</taxon>
        <taxon>Diphyllobothriidae</taxon>
        <taxon>Schistocephalus</taxon>
    </lineage>
</organism>
<dbReference type="EMBL" id="GEEE01004962">
    <property type="protein sequence ID" value="JAP58263.1"/>
    <property type="molecule type" value="Transcribed_RNA"/>
</dbReference>